<dbReference type="EMBL" id="JABJRC010000001">
    <property type="protein sequence ID" value="NOL40126.1"/>
    <property type="molecule type" value="Genomic_DNA"/>
</dbReference>
<dbReference type="EMBL" id="JACHKF010000001">
    <property type="protein sequence ID" value="MBB6567260.1"/>
    <property type="molecule type" value="Genomic_DNA"/>
</dbReference>
<protein>
    <submittedName>
        <fullName evidence="6 7">AcrR family transcriptional regulator</fullName>
    </submittedName>
</protein>
<feature type="domain" description="HTH tetR-type" evidence="5">
    <location>
        <begin position="8"/>
        <end position="68"/>
    </location>
</feature>
<evidence type="ECO:0000256" key="4">
    <source>
        <dbReference type="PROSITE-ProRule" id="PRU00335"/>
    </source>
</evidence>
<dbReference type="Pfam" id="PF00440">
    <property type="entry name" value="TetR_N"/>
    <property type="match status" value="1"/>
</dbReference>
<evidence type="ECO:0000256" key="1">
    <source>
        <dbReference type="ARBA" id="ARBA00023015"/>
    </source>
</evidence>
<dbReference type="RefSeq" id="WP_171672202.1">
    <property type="nucleotide sequence ID" value="NZ_BAAAGT010000003.1"/>
</dbReference>
<reference evidence="7 8" key="1">
    <citation type="submission" date="2020-05" db="EMBL/GenBank/DDBJ databases">
        <title>Genome sequence of Kribbella sandramycini ATCC 39419.</title>
        <authorList>
            <person name="Maclea K.S."/>
            <person name="Fair J.L."/>
        </authorList>
    </citation>
    <scope>NUCLEOTIDE SEQUENCE [LARGE SCALE GENOMIC DNA]</scope>
    <source>
        <strain evidence="7 8">ATCC 39419</strain>
    </source>
</reference>
<proteinExistence type="predicted"/>
<dbReference type="GO" id="GO:0000976">
    <property type="term" value="F:transcription cis-regulatory region binding"/>
    <property type="evidence" value="ECO:0007669"/>
    <property type="project" value="TreeGrafter"/>
</dbReference>
<dbReference type="Gene3D" id="1.10.357.10">
    <property type="entry name" value="Tetracycline Repressor, domain 2"/>
    <property type="match status" value="1"/>
</dbReference>
<dbReference type="SUPFAM" id="SSF48498">
    <property type="entry name" value="Tetracyclin repressor-like, C-terminal domain"/>
    <property type="match status" value="1"/>
</dbReference>
<evidence type="ECO:0000256" key="3">
    <source>
        <dbReference type="ARBA" id="ARBA00023163"/>
    </source>
</evidence>
<keyword evidence="3" id="KW-0804">Transcription</keyword>
<reference evidence="6 9" key="2">
    <citation type="submission" date="2020-08" db="EMBL/GenBank/DDBJ databases">
        <title>Sequencing the genomes of 1000 actinobacteria strains.</title>
        <authorList>
            <person name="Klenk H.-P."/>
        </authorList>
    </citation>
    <scope>NUCLEOTIDE SEQUENCE [LARGE SCALE GENOMIC DNA]</scope>
    <source>
        <strain evidence="6 9">DSM 15626</strain>
    </source>
</reference>
<comment type="caution">
    <text evidence="7">The sequence shown here is derived from an EMBL/GenBank/DDBJ whole genome shotgun (WGS) entry which is preliminary data.</text>
</comment>
<gene>
    <name evidence="6" type="ORF">HNR71_002897</name>
    <name evidence="7" type="ORF">HPO96_07715</name>
</gene>
<dbReference type="InterPro" id="IPR036271">
    <property type="entry name" value="Tet_transcr_reg_TetR-rel_C_sf"/>
</dbReference>
<dbReference type="PANTHER" id="PTHR30055:SF148">
    <property type="entry name" value="TETR-FAMILY TRANSCRIPTIONAL REGULATOR"/>
    <property type="match status" value="1"/>
</dbReference>
<evidence type="ECO:0000313" key="8">
    <source>
        <dbReference type="Proteomes" id="UP000534306"/>
    </source>
</evidence>
<dbReference type="PANTHER" id="PTHR30055">
    <property type="entry name" value="HTH-TYPE TRANSCRIPTIONAL REGULATOR RUTR"/>
    <property type="match status" value="1"/>
</dbReference>
<dbReference type="Proteomes" id="UP000534306">
    <property type="component" value="Unassembled WGS sequence"/>
</dbReference>
<evidence type="ECO:0000313" key="9">
    <source>
        <dbReference type="Proteomes" id="UP000553957"/>
    </source>
</evidence>
<dbReference type="Proteomes" id="UP000553957">
    <property type="component" value="Unassembled WGS sequence"/>
</dbReference>
<evidence type="ECO:0000313" key="6">
    <source>
        <dbReference type="EMBL" id="MBB6567260.1"/>
    </source>
</evidence>
<dbReference type="InterPro" id="IPR011075">
    <property type="entry name" value="TetR_C"/>
</dbReference>
<evidence type="ECO:0000259" key="5">
    <source>
        <dbReference type="PROSITE" id="PS50977"/>
    </source>
</evidence>
<evidence type="ECO:0000256" key="2">
    <source>
        <dbReference type="ARBA" id="ARBA00023125"/>
    </source>
</evidence>
<keyword evidence="1" id="KW-0805">Transcription regulation</keyword>
<dbReference type="PROSITE" id="PS01081">
    <property type="entry name" value="HTH_TETR_1"/>
    <property type="match status" value="1"/>
</dbReference>
<dbReference type="SUPFAM" id="SSF46689">
    <property type="entry name" value="Homeodomain-like"/>
    <property type="match status" value="1"/>
</dbReference>
<dbReference type="InterPro" id="IPR001647">
    <property type="entry name" value="HTH_TetR"/>
</dbReference>
<feature type="DNA-binding region" description="H-T-H motif" evidence="4">
    <location>
        <begin position="31"/>
        <end position="50"/>
    </location>
</feature>
<dbReference type="InterPro" id="IPR023772">
    <property type="entry name" value="DNA-bd_HTH_TetR-type_CS"/>
</dbReference>
<organism evidence="7 8">
    <name type="scientific">Kribbella sandramycini</name>
    <dbReference type="NCBI Taxonomy" id="60450"/>
    <lineage>
        <taxon>Bacteria</taxon>
        <taxon>Bacillati</taxon>
        <taxon>Actinomycetota</taxon>
        <taxon>Actinomycetes</taxon>
        <taxon>Propionibacteriales</taxon>
        <taxon>Kribbellaceae</taxon>
        <taxon>Kribbella</taxon>
    </lineage>
</organism>
<dbReference type="Gene3D" id="1.10.10.60">
    <property type="entry name" value="Homeodomain-like"/>
    <property type="match status" value="1"/>
</dbReference>
<dbReference type="PROSITE" id="PS50977">
    <property type="entry name" value="HTH_TETR_2"/>
    <property type="match status" value="1"/>
</dbReference>
<keyword evidence="2 4" id="KW-0238">DNA-binding</keyword>
<dbReference type="Pfam" id="PF16859">
    <property type="entry name" value="TetR_C_11"/>
    <property type="match status" value="1"/>
</dbReference>
<name>A0A7Y4KYR6_9ACTN</name>
<sequence length="192" mass="20871">MAGRPRNPELEKRLLQAAWELLTERGYDALTLAEVANHAGAHRTDVYRRWSSKAQLAVDTLTEHLPPIVARDTGSLLSDLRAILGAFAESWSSSWIDGVVALSADLQRDPDAELAFRRMGEGRGTALSNALDRAIERGEIAATTDRALVGDLIEGPLMHRRIAARQSLTPEFLDALAAVVHQVLTAGSSAKR</sequence>
<accession>A0A7Y4KYR6</accession>
<dbReference type="PRINTS" id="PR00455">
    <property type="entry name" value="HTHTETR"/>
</dbReference>
<dbReference type="AlphaFoldDB" id="A0A7Y4KYR6"/>
<evidence type="ECO:0000313" key="7">
    <source>
        <dbReference type="EMBL" id="NOL40126.1"/>
    </source>
</evidence>
<dbReference type="GO" id="GO:0003700">
    <property type="term" value="F:DNA-binding transcription factor activity"/>
    <property type="evidence" value="ECO:0007669"/>
    <property type="project" value="TreeGrafter"/>
</dbReference>
<dbReference type="InterPro" id="IPR009057">
    <property type="entry name" value="Homeodomain-like_sf"/>
</dbReference>
<keyword evidence="8" id="KW-1185">Reference proteome</keyword>
<dbReference type="InterPro" id="IPR050109">
    <property type="entry name" value="HTH-type_TetR-like_transc_reg"/>
</dbReference>